<dbReference type="Proteomes" id="UP001187415">
    <property type="component" value="Unassembled WGS sequence"/>
</dbReference>
<dbReference type="AlphaFoldDB" id="A0AA88S1D7"/>
<sequence>MVSMSPLLLFIIVRLLLVVPISLCNPRRPVYLWDKGNLRICRDGTNYCSSTIEGHGVLLECTADNKGMDKESLRNLCSYFSGSPKVDVVFSEPLWVGDGDTFTVTAKIMIPLGAQDRYRIFAFNWYANGWDKWLLGGDPKLVKSSNESRYSTTLGSGWLKHHEGFVPGGFFVSTHDISLTVKDFSCASFISLSTMAAVFNVSPKYQRAERHVDSL</sequence>
<name>A0AA88S1D7_CHASR</name>
<evidence type="ECO:0000313" key="3">
    <source>
        <dbReference type="Proteomes" id="UP001187415"/>
    </source>
</evidence>
<feature type="chain" id="PRO_5041728724" evidence="1">
    <location>
        <begin position="25"/>
        <end position="215"/>
    </location>
</feature>
<protein>
    <submittedName>
        <fullName evidence="2">Uncharacterized protein</fullName>
    </submittedName>
</protein>
<organism evidence="2 3">
    <name type="scientific">Channa striata</name>
    <name type="common">Snakehead murrel</name>
    <name type="synonym">Ophicephalus striatus</name>
    <dbReference type="NCBI Taxonomy" id="64152"/>
    <lineage>
        <taxon>Eukaryota</taxon>
        <taxon>Metazoa</taxon>
        <taxon>Chordata</taxon>
        <taxon>Craniata</taxon>
        <taxon>Vertebrata</taxon>
        <taxon>Euteleostomi</taxon>
        <taxon>Actinopterygii</taxon>
        <taxon>Neopterygii</taxon>
        <taxon>Teleostei</taxon>
        <taxon>Neoteleostei</taxon>
        <taxon>Acanthomorphata</taxon>
        <taxon>Anabantaria</taxon>
        <taxon>Anabantiformes</taxon>
        <taxon>Channoidei</taxon>
        <taxon>Channidae</taxon>
        <taxon>Channa</taxon>
    </lineage>
</organism>
<evidence type="ECO:0000313" key="2">
    <source>
        <dbReference type="EMBL" id="KAK2825803.1"/>
    </source>
</evidence>
<keyword evidence="3" id="KW-1185">Reference proteome</keyword>
<gene>
    <name evidence="2" type="ORF">Q5P01_020017</name>
</gene>
<proteinExistence type="predicted"/>
<evidence type="ECO:0000256" key="1">
    <source>
        <dbReference type="SAM" id="SignalP"/>
    </source>
</evidence>
<comment type="caution">
    <text evidence="2">The sequence shown here is derived from an EMBL/GenBank/DDBJ whole genome shotgun (WGS) entry which is preliminary data.</text>
</comment>
<feature type="signal peptide" evidence="1">
    <location>
        <begin position="1"/>
        <end position="24"/>
    </location>
</feature>
<keyword evidence="1" id="KW-0732">Signal</keyword>
<reference evidence="2" key="1">
    <citation type="submission" date="2023-07" db="EMBL/GenBank/DDBJ databases">
        <title>Chromosome-level Genome Assembly of Striped Snakehead (Channa striata).</title>
        <authorList>
            <person name="Liu H."/>
        </authorList>
    </citation>
    <scope>NUCLEOTIDE SEQUENCE</scope>
    <source>
        <strain evidence="2">Gz</strain>
        <tissue evidence="2">Muscle</tissue>
    </source>
</reference>
<dbReference type="EMBL" id="JAUPFM010000016">
    <property type="protein sequence ID" value="KAK2825803.1"/>
    <property type="molecule type" value="Genomic_DNA"/>
</dbReference>
<accession>A0AA88S1D7</accession>